<reference evidence="7" key="1">
    <citation type="submission" date="2024-02" db="UniProtKB">
        <authorList>
            <consortium name="WormBaseParasite"/>
        </authorList>
    </citation>
    <scope>IDENTIFICATION</scope>
</reference>
<dbReference type="PANTHER" id="PTHR43774:SF1">
    <property type="entry name" value="PEPTIDE METHIONINE SULFOXIDE REDUCTASE MSRA 2"/>
    <property type="match status" value="1"/>
</dbReference>
<dbReference type="InterPro" id="IPR036509">
    <property type="entry name" value="Met_Sox_Rdtase_MsrA_sf"/>
</dbReference>
<protein>
    <recommendedName>
        <fullName evidence="2">peptide-methionine (S)-S-oxide reductase</fullName>
        <ecNumber evidence="2">1.8.4.11</ecNumber>
    </recommendedName>
    <alternativeName>
        <fullName evidence="4">Peptide-methionine (S)-S-oxide reductase</fullName>
    </alternativeName>
</protein>
<keyword evidence="6" id="KW-1185">Reference proteome</keyword>
<evidence type="ECO:0000256" key="4">
    <source>
        <dbReference type="ARBA" id="ARBA00030643"/>
    </source>
</evidence>
<dbReference type="NCBIfam" id="TIGR00401">
    <property type="entry name" value="msrA"/>
    <property type="match status" value="1"/>
</dbReference>
<dbReference type="EC" id="1.8.4.11" evidence="2"/>
<dbReference type="WBParaSite" id="MBELARI_LOCUS21661">
    <property type="protein sequence ID" value="MBELARI_LOCUS21661"/>
    <property type="gene ID" value="MBELARI_LOCUS21661"/>
</dbReference>
<dbReference type="AlphaFoldDB" id="A0AAF3F528"/>
<dbReference type="PANTHER" id="PTHR43774">
    <property type="entry name" value="PEPTIDE METHIONINE SULFOXIDE REDUCTASE"/>
    <property type="match status" value="1"/>
</dbReference>
<evidence type="ECO:0000256" key="2">
    <source>
        <dbReference type="ARBA" id="ARBA00012502"/>
    </source>
</evidence>
<dbReference type="Gene3D" id="3.30.1060.10">
    <property type="entry name" value="Peptide methionine sulphoxide reductase MsrA"/>
    <property type="match status" value="1"/>
</dbReference>
<proteinExistence type="inferred from homology"/>
<comment type="similarity">
    <text evidence="1">Belongs to the MsrA Met sulfoxide reductase family.</text>
</comment>
<dbReference type="InterPro" id="IPR002569">
    <property type="entry name" value="Met_Sox_Rdtase_MsrA_dom"/>
</dbReference>
<dbReference type="SUPFAM" id="SSF55068">
    <property type="entry name" value="Peptide methionine sulfoxide reductase"/>
    <property type="match status" value="1"/>
</dbReference>
<keyword evidence="3" id="KW-0560">Oxidoreductase</keyword>
<sequence>MRFLSSSPLNSYLLAVRFYSNTAKMSLETAYFGMQCFWGVESSFAKIRGVKKTRVGYAGGTTPNPNYRDIGDHTEITEVRFDPAEVDYRTVLAWFWKRHDSTEKHKKQYQSAILYTSDEQKAAAEETAKEVEAKKGRPLDTYIQKFDKFYQAEDYHQKYWLRGRGQYIHDLGLDNANLADSYLATKLNAYLAGYTDFTELDQLAAEHKIPEDLITDIKEIANNGGDPRNCHH</sequence>
<feature type="domain" description="Peptide methionine sulphoxide reductase MsrA" evidence="5">
    <location>
        <begin position="29"/>
        <end position="169"/>
    </location>
</feature>
<evidence type="ECO:0000256" key="3">
    <source>
        <dbReference type="ARBA" id="ARBA00023002"/>
    </source>
</evidence>
<dbReference type="GO" id="GO:0008113">
    <property type="term" value="F:peptide-methionine (S)-S-oxide reductase activity"/>
    <property type="evidence" value="ECO:0007669"/>
    <property type="project" value="UniProtKB-EC"/>
</dbReference>
<dbReference type="Pfam" id="PF01625">
    <property type="entry name" value="PMSR"/>
    <property type="match status" value="1"/>
</dbReference>
<dbReference type="FunFam" id="3.30.1060.10:FF:000004">
    <property type="entry name" value="Peptide methionine sulfoxide reductase A5"/>
    <property type="match status" value="1"/>
</dbReference>
<dbReference type="Proteomes" id="UP000887575">
    <property type="component" value="Unassembled WGS sequence"/>
</dbReference>
<organism evidence="6 7">
    <name type="scientific">Mesorhabditis belari</name>
    <dbReference type="NCBI Taxonomy" id="2138241"/>
    <lineage>
        <taxon>Eukaryota</taxon>
        <taxon>Metazoa</taxon>
        <taxon>Ecdysozoa</taxon>
        <taxon>Nematoda</taxon>
        <taxon>Chromadorea</taxon>
        <taxon>Rhabditida</taxon>
        <taxon>Rhabditina</taxon>
        <taxon>Rhabditomorpha</taxon>
        <taxon>Rhabditoidea</taxon>
        <taxon>Rhabditidae</taxon>
        <taxon>Mesorhabditinae</taxon>
        <taxon>Mesorhabditis</taxon>
    </lineage>
</organism>
<evidence type="ECO:0000313" key="6">
    <source>
        <dbReference type="Proteomes" id="UP000887575"/>
    </source>
</evidence>
<dbReference type="HAMAP" id="MF_01401">
    <property type="entry name" value="MsrA"/>
    <property type="match status" value="1"/>
</dbReference>
<evidence type="ECO:0000259" key="5">
    <source>
        <dbReference type="Pfam" id="PF01625"/>
    </source>
</evidence>
<name>A0AAF3F528_9BILA</name>
<evidence type="ECO:0000256" key="1">
    <source>
        <dbReference type="ARBA" id="ARBA00005591"/>
    </source>
</evidence>
<accession>A0AAF3F528</accession>
<evidence type="ECO:0000313" key="7">
    <source>
        <dbReference type="WBParaSite" id="MBELARI_LOCUS21661"/>
    </source>
</evidence>